<dbReference type="EMBL" id="NHYE01001151">
    <property type="protein sequence ID" value="PPQ98051.1"/>
    <property type="molecule type" value="Genomic_DNA"/>
</dbReference>
<keyword evidence="2" id="KW-1185">Reference proteome</keyword>
<evidence type="ECO:0000313" key="2">
    <source>
        <dbReference type="Proteomes" id="UP000284706"/>
    </source>
</evidence>
<dbReference type="OrthoDB" id="3543113at2759"/>
<sequence length="161" mass="18145">MSLAVTDADISDLCARGNWANLRDLWLPPSVDGESPSLASLHNLASHCPKLRSVGIPIDFRLDFDSPKKPRHRPRRKHKLEHLTIFKLSPSGNGRHEESGTTIRTAIAVARFLEYHFPFLRSGLLKGDGPNSEWWTTVHLLIAEYQSIRAEERQEAKISGD</sequence>
<reference evidence="1 2" key="1">
    <citation type="journal article" date="2018" name="Evol. Lett.">
        <title>Horizontal gene cluster transfer increased hallucinogenic mushroom diversity.</title>
        <authorList>
            <person name="Reynolds H.T."/>
            <person name="Vijayakumar V."/>
            <person name="Gluck-Thaler E."/>
            <person name="Korotkin H.B."/>
            <person name="Matheny P.B."/>
            <person name="Slot J.C."/>
        </authorList>
    </citation>
    <scope>NUCLEOTIDE SEQUENCE [LARGE SCALE GENOMIC DNA]</scope>
    <source>
        <strain evidence="1 2">SRW20</strain>
    </source>
</reference>
<gene>
    <name evidence="1" type="ORF">CVT26_003046</name>
</gene>
<dbReference type="InParanoid" id="A0A409Y517"/>
<name>A0A409Y517_9AGAR</name>
<evidence type="ECO:0000313" key="1">
    <source>
        <dbReference type="EMBL" id="PPQ98051.1"/>
    </source>
</evidence>
<dbReference type="AlphaFoldDB" id="A0A409Y517"/>
<comment type="caution">
    <text evidence="1">The sequence shown here is derived from an EMBL/GenBank/DDBJ whole genome shotgun (WGS) entry which is preliminary data.</text>
</comment>
<proteinExistence type="predicted"/>
<accession>A0A409Y517</accession>
<protein>
    <recommendedName>
        <fullName evidence="3">F-box domain-containing protein</fullName>
    </recommendedName>
</protein>
<evidence type="ECO:0008006" key="3">
    <source>
        <dbReference type="Google" id="ProtNLM"/>
    </source>
</evidence>
<organism evidence="1 2">
    <name type="scientific">Gymnopilus dilepis</name>
    <dbReference type="NCBI Taxonomy" id="231916"/>
    <lineage>
        <taxon>Eukaryota</taxon>
        <taxon>Fungi</taxon>
        <taxon>Dikarya</taxon>
        <taxon>Basidiomycota</taxon>
        <taxon>Agaricomycotina</taxon>
        <taxon>Agaricomycetes</taxon>
        <taxon>Agaricomycetidae</taxon>
        <taxon>Agaricales</taxon>
        <taxon>Agaricineae</taxon>
        <taxon>Hymenogastraceae</taxon>
        <taxon>Gymnopilus</taxon>
    </lineage>
</organism>
<dbReference type="Proteomes" id="UP000284706">
    <property type="component" value="Unassembled WGS sequence"/>
</dbReference>